<dbReference type="Proteomes" id="UP000001880">
    <property type="component" value="Chromosome"/>
</dbReference>
<name>D0LWK1_HALO1</name>
<evidence type="ECO:0000313" key="1">
    <source>
        <dbReference type="EMBL" id="ACY17651.1"/>
    </source>
</evidence>
<evidence type="ECO:0000313" key="2">
    <source>
        <dbReference type="Proteomes" id="UP000001880"/>
    </source>
</evidence>
<dbReference type="STRING" id="502025.Hoch_5163"/>
<proteinExistence type="predicted"/>
<protein>
    <submittedName>
        <fullName evidence="1">Uncharacterized protein</fullName>
    </submittedName>
</protein>
<keyword evidence="2" id="KW-1185">Reference proteome</keyword>
<gene>
    <name evidence="1" type="ordered locus">Hoch_5163</name>
</gene>
<reference evidence="1 2" key="1">
    <citation type="journal article" date="2010" name="Stand. Genomic Sci.">
        <title>Complete genome sequence of Haliangium ochraceum type strain (SMP-2).</title>
        <authorList>
            <consortium name="US DOE Joint Genome Institute (JGI-PGF)"/>
            <person name="Ivanova N."/>
            <person name="Daum C."/>
            <person name="Lang E."/>
            <person name="Abt B."/>
            <person name="Kopitz M."/>
            <person name="Saunders E."/>
            <person name="Lapidus A."/>
            <person name="Lucas S."/>
            <person name="Glavina Del Rio T."/>
            <person name="Nolan M."/>
            <person name="Tice H."/>
            <person name="Copeland A."/>
            <person name="Cheng J.F."/>
            <person name="Chen F."/>
            <person name="Bruce D."/>
            <person name="Goodwin L."/>
            <person name="Pitluck S."/>
            <person name="Mavromatis K."/>
            <person name="Pati A."/>
            <person name="Mikhailova N."/>
            <person name="Chen A."/>
            <person name="Palaniappan K."/>
            <person name="Land M."/>
            <person name="Hauser L."/>
            <person name="Chang Y.J."/>
            <person name="Jeffries C.D."/>
            <person name="Detter J.C."/>
            <person name="Brettin T."/>
            <person name="Rohde M."/>
            <person name="Goker M."/>
            <person name="Bristow J."/>
            <person name="Markowitz V."/>
            <person name="Eisen J.A."/>
            <person name="Hugenholtz P."/>
            <person name="Kyrpides N.C."/>
            <person name="Klenk H.P."/>
        </authorList>
    </citation>
    <scope>NUCLEOTIDE SEQUENCE [LARGE SCALE GENOMIC DNA]</scope>
    <source>
        <strain evidence="2">DSM 14365 / CIP 107738 / JCM 11303 / AJ 13395 / SMP-2</strain>
    </source>
</reference>
<dbReference type="HOGENOM" id="CLU_2954137_0_0_7"/>
<dbReference type="KEGG" id="hoh:Hoch_5163"/>
<dbReference type="EMBL" id="CP001804">
    <property type="protein sequence ID" value="ACY17651.1"/>
    <property type="molecule type" value="Genomic_DNA"/>
</dbReference>
<sequence>MGGMDNAYAEDVLLGGFCLSRSEWEEMDEPSRIEILQVFADPVQPDDYDSYELIIAPAA</sequence>
<accession>D0LWK1</accession>
<dbReference type="AlphaFoldDB" id="D0LWK1"/>
<organism evidence="1 2">
    <name type="scientific">Haliangium ochraceum (strain DSM 14365 / JCM 11303 / SMP-2)</name>
    <dbReference type="NCBI Taxonomy" id="502025"/>
    <lineage>
        <taxon>Bacteria</taxon>
        <taxon>Pseudomonadati</taxon>
        <taxon>Myxococcota</taxon>
        <taxon>Polyangia</taxon>
        <taxon>Haliangiales</taxon>
        <taxon>Kofleriaceae</taxon>
        <taxon>Haliangium</taxon>
    </lineage>
</organism>